<dbReference type="Gene3D" id="3.10.300.10">
    <property type="entry name" value="Methylpurine-DNA glycosylase (MPG)"/>
    <property type="match status" value="1"/>
</dbReference>
<dbReference type="CDD" id="cd00540">
    <property type="entry name" value="AAG"/>
    <property type="match status" value="1"/>
</dbReference>
<evidence type="ECO:0000313" key="6">
    <source>
        <dbReference type="EMBL" id="NDU97891.1"/>
    </source>
</evidence>
<comment type="caution">
    <text evidence="6">The sequence shown here is derived from an EMBL/GenBank/DDBJ whole genome shotgun (WGS) entry which is preliminary data.</text>
</comment>
<keyword evidence="2 5" id="KW-0227">DNA damage</keyword>
<dbReference type="EMBL" id="JAAFZH010000013">
    <property type="protein sequence ID" value="NDU97891.1"/>
    <property type="molecule type" value="Genomic_DNA"/>
</dbReference>
<dbReference type="InterPro" id="IPR003180">
    <property type="entry name" value="MPG"/>
</dbReference>
<accession>A0A6L9LFH1</accession>
<dbReference type="GO" id="GO:0003677">
    <property type="term" value="F:DNA binding"/>
    <property type="evidence" value="ECO:0007669"/>
    <property type="project" value="InterPro"/>
</dbReference>
<dbReference type="Proteomes" id="UP000474175">
    <property type="component" value="Unassembled WGS sequence"/>
</dbReference>
<gene>
    <name evidence="6" type="ORF">GK108_23600</name>
</gene>
<evidence type="ECO:0000256" key="5">
    <source>
        <dbReference type="HAMAP-Rule" id="MF_00527"/>
    </source>
</evidence>
<keyword evidence="3 5" id="KW-0378">Hydrolase</keyword>
<dbReference type="SUPFAM" id="SSF50486">
    <property type="entry name" value="FMT C-terminal domain-like"/>
    <property type="match status" value="1"/>
</dbReference>
<dbReference type="AlphaFoldDB" id="A0A6L9LFH1"/>
<evidence type="ECO:0000256" key="1">
    <source>
        <dbReference type="ARBA" id="ARBA00009232"/>
    </source>
</evidence>
<dbReference type="EC" id="3.2.2.-" evidence="5"/>
<dbReference type="Pfam" id="PF02245">
    <property type="entry name" value="Pur_DNA_glyco"/>
    <property type="match status" value="1"/>
</dbReference>
<protein>
    <recommendedName>
        <fullName evidence="5">Putative 3-methyladenine DNA glycosylase</fullName>
        <ecNumber evidence="5">3.2.2.-</ecNumber>
    </recommendedName>
</protein>
<name>A0A6L9LFH1_9BACT</name>
<evidence type="ECO:0000256" key="4">
    <source>
        <dbReference type="ARBA" id="ARBA00023204"/>
    </source>
</evidence>
<dbReference type="HAMAP" id="MF_00527">
    <property type="entry name" value="3MGH"/>
    <property type="match status" value="1"/>
</dbReference>
<comment type="similarity">
    <text evidence="1 5">Belongs to the DNA glycosylase MPG family.</text>
</comment>
<dbReference type="InterPro" id="IPR011034">
    <property type="entry name" value="Formyl_transferase-like_C_sf"/>
</dbReference>
<evidence type="ECO:0000313" key="7">
    <source>
        <dbReference type="Proteomes" id="UP000474175"/>
    </source>
</evidence>
<dbReference type="PANTHER" id="PTHR10429:SF0">
    <property type="entry name" value="DNA-3-METHYLADENINE GLYCOSYLASE"/>
    <property type="match status" value="1"/>
</dbReference>
<evidence type="ECO:0000256" key="2">
    <source>
        <dbReference type="ARBA" id="ARBA00022763"/>
    </source>
</evidence>
<dbReference type="PANTHER" id="PTHR10429">
    <property type="entry name" value="DNA-3-METHYLADENINE GLYCOSYLASE"/>
    <property type="match status" value="1"/>
</dbReference>
<sequence>MATLSLDFYQSHDTLTLSQLLLGCELVHESPDGTTAGIIVETEGYLTDDPACHAYRRQTTRNAAMFGPAGTLYVYQIYNHYNCINVVTSPEGIGEAVLIRALEPTEGLDLMAIRRNDAFKTGFERYRNNTITIDTADGQRNLCNGPGKLTIAMGINRQTHNGASLITSKLFIRGPVLHDFDMVTTTRIGITQGVDLPYRYYVKGNRYVSKK</sequence>
<keyword evidence="4 5" id="KW-0234">DNA repair</keyword>
<proteinExistence type="inferred from homology"/>
<keyword evidence="7" id="KW-1185">Reference proteome</keyword>
<reference evidence="6 7" key="1">
    <citation type="submission" date="2020-02" db="EMBL/GenBank/DDBJ databases">
        <title>Draft genome sequence of two Spirosoma agri KCTC 52727 and Spirosoma terrae KCTC 52035.</title>
        <authorList>
            <person name="Rojas J."/>
            <person name="Ambika Manirajan B."/>
            <person name="Suarez C."/>
            <person name="Ratering S."/>
            <person name="Schnell S."/>
        </authorList>
    </citation>
    <scope>NUCLEOTIDE SEQUENCE [LARGE SCALE GENOMIC DNA]</scope>
    <source>
        <strain evidence="6 7">KCTC 52035</strain>
    </source>
</reference>
<organism evidence="6 7">
    <name type="scientific">Spirosoma terrae</name>
    <dbReference type="NCBI Taxonomy" id="1968276"/>
    <lineage>
        <taxon>Bacteria</taxon>
        <taxon>Pseudomonadati</taxon>
        <taxon>Bacteroidota</taxon>
        <taxon>Cytophagia</taxon>
        <taxon>Cytophagales</taxon>
        <taxon>Cytophagaceae</taxon>
        <taxon>Spirosoma</taxon>
    </lineage>
</organism>
<evidence type="ECO:0000256" key="3">
    <source>
        <dbReference type="ARBA" id="ARBA00022801"/>
    </source>
</evidence>
<dbReference type="InterPro" id="IPR036995">
    <property type="entry name" value="MPG_sf"/>
</dbReference>
<dbReference type="GO" id="GO:0003905">
    <property type="term" value="F:alkylbase DNA N-glycosylase activity"/>
    <property type="evidence" value="ECO:0007669"/>
    <property type="project" value="InterPro"/>
</dbReference>
<dbReference type="FunFam" id="3.10.300.10:FF:000001">
    <property type="entry name" value="Putative 3-methyladenine DNA glycosylase"/>
    <property type="match status" value="1"/>
</dbReference>
<dbReference type="GO" id="GO:0006284">
    <property type="term" value="P:base-excision repair"/>
    <property type="evidence" value="ECO:0007669"/>
    <property type="project" value="InterPro"/>
</dbReference>
<dbReference type="NCBIfam" id="TIGR00567">
    <property type="entry name" value="3mg"/>
    <property type="match status" value="1"/>
</dbReference>
<dbReference type="RefSeq" id="WP_163953790.1">
    <property type="nucleotide sequence ID" value="NZ_JAAFZH010000013.1"/>
</dbReference>